<reference evidence="10" key="1">
    <citation type="submission" date="2020-02" db="EMBL/GenBank/DDBJ databases">
        <authorList>
            <person name="Meier V. D."/>
        </authorList>
    </citation>
    <scope>NUCLEOTIDE SEQUENCE</scope>
    <source>
        <strain evidence="10">AVDCRST_MAG50</strain>
    </source>
</reference>
<dbReference type="GO" id="GO:0047360">
    <property type="term" value="F:undecaprenyl-phosphate galactose phosphotransferase activity"/>
    <property type="evidence" value="ECO:0007669"/>
    <property type="project" value="UniProtKB-EC"/>
</dbReference>
<sequence>MRRNTLDRPGPARQHEPAQAAAAIADAGASSDSPVESTATTPAVIATSHLRRTLLGLDTVAALFAWVLALAAEPSFRQQPLRLVGVAATATAVTLLVFRSKELYLSRVCAVRSVEVGRLLYACAMSGALFLVAEAVALDAAHVRTAASGAVVTFLVAALLRGIFSRSVSSARGRGKFSRPIVVVASGRDGGALVDLLSSHPELGYRVAGVVSPADLPLSEVDGPWLGAHTLDVVRAAGANGVVIAASGVPSGTLNRLVRTLTAANVHVQLSVGLVGIDSRRLRSVPLAHEPFLYLERPVLSSWQVLLKRALDVAIGTVALLATAPLLALIAAAIWLQDRGPVLYRSERIGEDGKPFTMYKFRTMTIDADTRLAELAHSNARTGPLFKAAHDPRVTRAGRFLRAASLDELPQLWNVLRGSMSLVGPRPALAREVAEFDLELSTSRHSVRPGITGLWQMEARDNPSFSAYRRLDIFYVENWSMWLDLAILGGTAQSVAVRAVVGCLRALRDKSPSPALQDSPAPTSFILE</sequence>
<evidence type="ECO:0000256" key="1">
    <source>
        <dbReference type="ARBA" id="ARBA00004141"/>
    </source>
</evidence>
<keyword evidence="5 8" id="KW-1133">Transmembrane helix</keyword>
<dbReference type="AlphaFoldDB" id="A0A6J4GZM5"/>
<feature type="transmembrane region" description="Helical" evidence="8">
    <location>
        <begin position="144"/>
        <end position="164"/>
    </location>
</feature>
<evidence type="ECO:0000256" key="5">
    <source>
        <dbReference type="ARBA" id="ARBA00022989"/>
    </source>
</evidence>
<evidence type="ECO:0000256" key="3">
    <source>
        <dbReference type="ARBA" id="ARBA00022679"/>
    </source>
</evidence>
<dbReference type="Pfam" id="PF13727">
    <property type="entry name" value="CoA_binding_3"/>
    <property type="match status" value="1"/>
</dbReference>
<gene>
    <name evidence="10" type="ORF">AVDCRST_MAG50-1004</name>
</gene>
<dbReference type="GO" id="GO:0016020">
    <property type="term" value="C:membrane"/>
    <property type="evidence" value="ECO:0007669"/>
    <property type="project" value="UniProtKB-SubCell"/>
</dbReference>
<proteinExistence type="inferred from homology"/>
<evidence type="ECO:0000313" key="10">
    <source>
        <dbReference type="EMBL" id="CAA9210244.1"/>
    </source>
</evidence>
<evidence type="ECO:0000256" key="7">
    <source>
        <dbReference type="SAM" id="MobiDB-lite"/>
    </source>
</evidence>
<dbReference type="PANTHER" id="PTHR30576">
    <property type="entry name" value="COLANIC BIOSYNTHESIS UDP-GLUCOSE LIPID CARRIER TRANSFERASE"/>
    <property type="match status" value="1"/>
</dbReference>
<evidence type="ECO:0000256" key="8">
    <source>
        <dbReference type="SAM" id="Phobius"/>
    </source>
</evidence>
<organism evidence="10">
    <name type="scientific">uncultured Acidimicrobiales bacterium</name>
    <dbReference type="NCBI Taxonomy" id="310071"/>
    <lineage>
        <taxon>Bacteria</taxon>
        <taxon>Bacillati</taxon>
        <taxon>Actinomycetota</taxon>
        <taxon>Acidimicrobiia</taxon>
        <taxon>Acidimicrobiales</taxon>
        <taxon>environmental samples</taxon>
    </lineage>
</organism>
<feature type="region of interest" description="Disordered" evidence="7">
    <location>
        <begin position="1"/>
        <end position="23"/>
    </location>
</feature>
<evidence type="ECO:0000256" key="2">
    <source>
        <dbReference type="ARBA" id="ARBA00006464"/>
    </source>
</evidence>
<keyword evidence="3 10" id="KW-0808">Transferase</keyword>
<dbReference type="InterPro" id="IPR017475">
    <property type="entry name" value="EPS_sugar_tfrase"/>
</dbReference>
<keyword evidence="4 8" id="KW-0812">Transmembrane</keyword>
<dbReference type="InterPro" id="IPR003362">
    <property type="entry name" value="Bact_transf"/>
</dbReference>
<feature type="domain" description="Bacterial sugar transferase" evidence="9">
    <location>
        <begin position="308"/>
        <end position="495"/>
    </location>
</feature>
<dbReference type="Pfam" id="PF02397">
    <property type="entry name" value="Bac_transf"/>
    <property type="match status" value="1"/>
</dbReference>
<name>A0A6J4GZM5_9ACTN</name>
<feature type="transmembrane region" description="Helical" evidence="8">
    <location>
        <begin position="119"/>
        <end position="138"/>
    </location>
</feature>
<comment type="similarity">
    <text evidence="2">Belongs to the bacterial sugar transferase family.</text>
</comment>
<dbReference type="EMBL" id="CADCTF010000001">
    <property type="protein sequence ID" value="CAA9210244.1"/>
    <property type="molecule type" value="Genomic_DNA"/>
</dbReference>
<dbReference type="EC" id="2.7.8.6" evidence="10"/>
<keyword evidence="6 8" id="KW-0472">Membrane</keyword>
<feature type="transmembrane region" description="Helical" evidence="8">
    <location>
        <begin position="79"/>
        <end position="98"/>
    </location>
</feature>
<evidence type="ECO:0000256" key="4">
    <source>
        <dbReference type="ARBA" id="ARBA00022692"/>
    </source>
</evidence>
<accession>A0A6J4GZM5</accession>
<protein>
    <submittedName>
        <fullName evidence="10">Exopolysaccharide biosynthesis polyprenyl glycosylphosphotransferase</fullName>
        <ecNumber evidence="10">2.7.8.6</ecNumber>
    </submittedName>
</protein>
<comment type="subcellular location">
    <subcellularLocation>
        <location evidence="1">Membrane</location>
        <topology evidence="1">Multi-pass membrane protein</topology>
    </subcellularLocation>
</comment>
<feature type="transmembrane region" description="Helical" evidence="8">
    <location>
        <begin position="313"/>
        <end position="336"/>
    </location>
</feature>
<feature type="transmembrane region" description="Helical" evidence="8">
    <location>
        <begin position="54"/>
        <end position="73"/>
    </location>
</feature>
<evidence type="ECO:0000259" key="9">
    <source>
        <dbReference type="Pfam" id="PF02397"/>
    </source>
</evidence>
<evidence type="ECO:0000256" key="6">
    <source>
        <dbReference type="ARBA" id="ARBA00023136"/>
    </source>
</evidence>
<dbReference type="NCBIfam" id="TIGR03025">
    <property type="entry name" value="EPS_sugtrans"/>
    <property type="match status" value="1"/>
</dbReference>
<dbReference type="PANTHER" id="PTHR30576:SF10">
    <property type="entry name" value="SLL5057 PROTEIN"/>
    <property type="match status" value="1"/>
</dbReference>